<evidence type="ECO:0000256" key="1">
    <source>
        <dbReference type="SAM" id="MobiDB-lite"/>
    </source>
</evidence>
<dbReference type="PANTHER" id="PTHR12496">
    <property type="entry name" value="CGI-41 METHYLTRANSFERASE"/>
    <property type="match status" value="1"/>
</dbReference>
<name>A0A8H3A1D6_9AGAM</name>
<dbReference type="InterPro" id="IPR052220">
    <property type="entry name" value="METTL25"/>
</dbReference>
<feature type="region of interest" description="Disordered" evidence="1">
    <location>
        <begin position="32"/>
        <end position="51"/>
    </location>
</feature>
<feature type="region of interest" description="Disordered" evidence="1">
    <location>
        <begin position="1"/>
        <end position="21"/>
    </location>
</feature>
<dbReference type="Gene3D" id="3.40.50.150">
    <property type="entry name" value="Vaccinia Virus protein VP39"/>
    <property type="match status" value="1"/>
</dbReference>
<accession>A0A8H3A1D6</accession>
<dbReference type="GO" id="GO:0004518">
    <property type="term" value="F:nuclease activity"/>
    <property type="evidence" value="ECO:0007669"/>
    <property type="project" value="InterPro"/>
</dbReference>
<dbReference type="EMBL" id="CAJMWS010000284">
    <property type="protein sequence ID" value="CAE6391222.1"/>
    <property type="molecule type" value="Genomic_DNA"/>
</dbReference>
<evidence type="ECO:0000259" key="2">
    <source>
        <dbReference type="Pfam" id="PF13679"/>
    </source>
</evidence>
<dbReference type="PANTHER" id="PTHR12496:SF0">
    <property type="entry name" value="METHYLTRANSFERASE DOMAIN-CONTAINING PROTEIN"/>
    <property type="match status" value="1"/>
</dbReference>
<feature type="domain" description="Methyltransferase" evidence="2">
    <location>
        <begin position="367"/>
        <end position="550"/>
    </location>
</feature>
<dbReference type="Gene3D" id="3.90.1140.10">
    <property type="entry name" value="Cyclic phosphodiesterase"/>
    <property type="match status" value="1"/>
</dbReference>
<reference evidence="3" key="1">
    <citation type="submission" date="2021-01" db="EMBL/GenBank/DDBJ databases">
        <authorList>
            <person name="Kaushik A."/>
        </authorList>
    </citation>
    <scope>NUCLEOTIDE SEQUENCE</scope>
    <source>
        <strain evidence="3">AG1-1C</strain>
    </source>
</reference>
<dbReference type="AlphaFoldDB" id="A0A8H3A1D6"/>
<dbReference type="InterPro" id="IPR027521">
    <property type="entry name" value="Usb1"/>
</dbReference>
<organism evidence="3 4">
    <name type="scientific">Rhizoctonia solani</name>
    <dbReference type="NCBI Taxonomy" id="456999"/>
    <lineage>
        <taxon>Eukaryota</taxon>
        <taxon>Fungi</taxon>
        <taxon>Dikarya</taxon>
        <taxon>Basidiomycota</taxon>
        <taxon>Agaricomycotina</taxon>
        <taxon>Agaricomycetes</taxon>
        <taxon>Cantharellales</taxon>
        <taxon>Ceratobasidiaceae</taxon>
        <taxon>Rhizoctonia</taxon>
    </lineage>
</organism>
<dbReference type="InterPro" id="IPR025714">
    <property type="entry name" value="Methyltranfer_dom"/>
</dbReference>
<feature type="region of interest" description="Disordered" evidence="1">
    <location>
        <begin position="180"/>
        <end position="216"/>
    </location>
</feature>
<proteinExistence type="predicted"/>
<dbReference type="SUPFAM" id="SSF53335">
    <property type="entry name" value="S-adenosyl-L-methionine-dependent methyltransferases"/>
    <property type="match status" value="1"/>
</dbReference>
<evidence type="ECO:0000313" key="4">
    <source>
        <dbReference type="Proteomes" id="UP000663846"/>
    </source>
</evidence>
<feature type="region of interest" description="Disordered" evidence="1">
    <location>
        <begin position="427"/>
        <end position="462"/>
    </location>
</feature>
<gene>
    <name evidence="3" type="ORF">RDB_LOCUS43867</name>
</gene>
<dbReference type="GO" id="GO:0034477">
    <property type="term" value="P:U6 snRNA 3'-end processing"/>
    <property type="evidence" value="ECO:0007669"/>
    <property type="project" value="InterPro"/>
</dbReference>
<feature type="compositionally biased region" description="Acidic residues" evidence="1">
    <location>
        <begin position="8"/>
        <end position="17"/>
    </location>
</feature>
<dbReference type="Pfam" id="PF13679">
    <property type="entry name" value="Methyltransf_32"/>
    <property type="match status" value="1"/>
</dbReference>
<dbReference type="Pfam" id="PF09749">
    <property type="entry name" value="HVSL"/>
    <property type="match status" value="1"/>
</dbReference>
<protein>
    <recommendedName>
        <fullName evidence="2">Methyltransferase domain-containing protein</fullName>
    </recommendedName>
</protein>
<dbReference type="InterPro" id="IPR029063">
    <property type="entry name" value="SAM-dependent_MTases_sf"/>
</dbReference>
<sequence length="575" mass="63475">MLRALIDYGDDSEDDSNDEKRAIDACAPASCLTKRKNDSPHLPTSPPKKLKALPTLDSALFTPAPIDDSSKHQGRKRTIPLSRPVPLRAHQRDDFRKEVRKAALERTQFLASFAQITTLTNEDQSRKFLCVEIGAGHKEFQELSQSLSSHLALLRQLPYYPQPRFHISIAWMLTHHSSNSVPAERDQYTSSSSIENESNTREHKPDSTTNAATNDDPLVKNLQAKFSKQLLSLGSGRILFQLPALSLQQTGEQMDAPKDATRECLPLTIKLPCGFSVASITEYVSELKAFLASPLVESLVSAHPNEVAIKVLLTRRYEKLFQDQELHPSLRQLIRRISQLRLPRALEDIHGILPGSSIQSNSGMSPKKAHEVQRLSDLINMIYNTSIGGPNRLIVDVGAGQGYLSRKLAGHTGTRVLALDGDKGQTEGATLRGKGLSHAERQRARNREGTLPDEENADPVAPPVTHRTLFITSDSLLHAIDEWIERLDVDQGTTPCPVLITGLHACGSLTPAVLRCFIDLCTRFGQEVANKRRWAPVGLALVGCCYNLMHNSGDFPLSETTPHNAPLNGLDLKAK</sequence>
<evidence type="ECO:0000313" key="3">
    <source>
        <dbReference type="EMBL" id="CAE6391222.1"/>
    </source>
</evidence>
<dbReference type="Proteomes" id="UP000663846">
    <property type="component" value="Unassembled WGS sequence"/>
</dbReference>
<feature type="compositionally biased region" description="Basic and acidic residues" evidence="1">
    <location>
        <begin position="437"/>
        <end position="450"/>
    </location>
</feature>
<comment type="caution">
    <text evidence="3">The sequence shown here is derived from an EMBL/GenBank/DDBJ whole genome shotgun (WGS) entry which is preliminary data.</text>
</comment>